<reference evidence="6" key="1">
    <citation type="submission" date="2020-11" db="EMBL/GenBank/DDBJ databases">
        <authorList>
            <person name="Tran Van P."/>
        </authorList>
    </citation>
    <scope>NUCLEOTIDE SEQUENCE</scope>
</reference>
<evidence type="ECO:0000256" key="1">
    <source>
        <dbReference type="ARBA" id="ARBA00022603"/>
    </source>
</evidence>
<evidence type="ECO:0000256" key="2">
    <source>
        <dbReference type="ARBA" id="ARBA00022679"/>
    </source>
</evidence>
<keyword evidence="1" id="KW-0489">Methyltransferase</keyword>
<dbReference type="InterPro" id="IPR004971">
    <property type="entry name" value="mRNA_G-N7_MeTrfase_dom"/>
</dbReference>
<dbReference type="Pfam" id="PF03291">
    <property type="entry name" value="mRNA_G-N7_MeTrfase"/>
    <property type="match status" value="1"/>
</dbReference>
<keyword evidence="2" id="KW-0808">Transferase</keyword>
<evidence type="ECO:0000256" key="3">
    <source>
        <dbReference type="ARBA" id="ARBA00044712"/>
    </source>
</evidence>
<organism evidence="6">
    <name type="scientific">Timema poppense</name>
    <name type="common">Walking stick</name>
    <dbReference type="NCBI Taxonomy" id="170557"/>
    <lineage>
        <taxon>Eukaryota</taxon>
        <taxon>Metazoa</taxon>
        <taxon>Ecdysozoa</taxon>
        <taxon>Arthropoda</taxon>
        <taxon>Hexapoda</taxon>
        <taxon>Insecta</taxon>
        <taxon>Pterygota</taxon>
        <taxon>Neoptera</taxon>
        <taxon>Polyneoptera</taxon>
        <taxon>Phasmatodea</taxon>
        <taxon>Timematodea</taxon>
        <taxon>Timematoidea</taxon>
        <taxon>Timematidae</taxon>
        <taxon>Timema</taxon>
    </lineage>
</organism>
<comment type="catalytic activity">
    <reaction evidence="3">
        <text>a 5'-end (5'-triphosphoguanosine)-ribonucleoside in mRNA + S-adenosyl-L-methionine = a 5'-end (N(7)-methyl 5'-triphosphoguanosine)-ribonucleoside in mRNA + S-adenosyl-L-homocysteine</text>
        <dbReference type="Rhea" id="RHEA:67008"/>
        <dbReference type="Rhea" id="RHEA-COMP:17166"/>
        <dbReference type="Rhea" id="RHEA-COMP:17167"/>
        <dbReference type="ChEBI" id="CHEBI:57856"/>
        <dbReference type="ChEBI" id="CHEBI:59789"/>
        <dbReference type="ChEBI" id="CHEBI:156461"/>
        <dbReference type="ChEBI" id="CHEBI:167617"/>
        <dbReference type="EC" id="2.1.1.56"/>
    </reaction>
</comment>
<dbReference type="Gene3D" id="3.40.50.150">
    <property type="entry name" value="Vaccinia Virus protein VP39"/>
    <property type="match status" value="1"/>
</dbReference>
<sequence>MGNSPLCTVHKLSGKYLPVIGIVSEQQRKYSASPRQNTAERTQSQAPSDLSTGTRTATEHAAVVAEHYNTLQEKGLEERSKSRIFYLRNFNNWIKSMLIRCLSQLPVQPPVTCDTDQPNPTWCDIDSFHCLLFVGPTWCILARHCV</sequence>
<evidence type="ECO:0000313" key="6">
    <source>
        <dbReference type="EMBL" id="CAD7413197.1"/>
    </source>
</evidence>
<gene>
    <name evidence="6" type="ORF">TPSB3V08_LOCUS8871</name>
</gene>
<dbReference type="InterPro" id="IPR029063">
    <property type="entry name" value="SAM-dependent_MTases_sf"/>
</dbReference>
<dbReference type="EMBL" id="OD006648">
    <property type="protein sequence ID" value="CAD7413197.1"/>
    <property type="molecule type" value="Genomic_DNA"/>
</dbReference>
<accession>A0A7R9H9P1</accession>
<evidence type="ECO:0000256" key="4">
    <source>
        <dbReference type="SAM" id="MobiDB-lite"/>
    </source>
</evidence>
<protein>
    <recommendedName>
        <fullName evidence="5">mRNA cap 0 methyltransferase domain-containing protein</fullName>
    </recommendedName>
</protein>
<feature type="domain" description="MRNA cap 0 methyltransferase" evidence="5">
    <location>
        <begin position="55"/>
        <end position="100"/>
    </location>
</feature>
<dbReference type="GO" id="GO:0004482">
    <property type="term" value="F:mRNA 5'-cap (guanine-N7-)-methyltransferase activity"/>
    <property type="evidence" value="ECO:0007669"/>
    <property type="project" value="UniProtKB-EC"/>
</dbReference>
<proteinExistence type="predicted"/>
<dbReference type="AlphaFoldDB" id="A0A7R9H9P1"/>
<feature type="region of interest" description="Disordered" evidence="4">
    <location>
        <begin position="28"/>
        <end position="56"/>
    </location>
</feature>
<name>A0A7R9H9P1_TIMPO</name>
<feature type="compositionally biased region" description="Polar residues" evidence="4">
    <location>
        <begin position="29"/>
        <end position="56"/>
    </location>
</feature>
<evidence type="ECO:0000259" key="5">
    <source>
        <dbReference type="Pfam" id="PF03291"/>
    </source>
</evidence>